<feature type="region of interest" description="Disordered" evidence="1">
    <location>
        <begin position="135"/>
        <end position="158"/>
    </location>
</feature>
<feature type="signal peptide" evidence="3">
    <location>
        <begin position="1"/>
        <end position="16"/>
    </location>
</feature>
<dbReference type="RefSeq" id="XP_033599213.1">
    <property type="nucleotide sequence ID" value="XM_033749530.1"/>
</dbReference>
<sequence length="190" mass="18893">MHASSIIFAFAAVAAAASSPAKQFSFNKRQVSQDIDPSILCGDDYVDCNNGWCCGSGETCGTIADLPTCDNGGDIAYPYNTAAAESALAIASSLLPSGILPSDLPGQVTDLVPSHLATLIPTGLASLTSLLPGTTNGADHSASHSASSSSPTNSEGAAAGLRAPGVSGAWGVAGIWATAVVGGMAWVLVR</sequence>
<accession>A0A6A6W1H4</accession>
<protein>
    <recommendedName>
        <fullName evidence="6">GPI anchored protein</fullName>
    </recommendedName>
</protein>
<keyword evidence="2" id="KW-1133">Transmembrane helix</keyword>
<dbReference type="Proteomes" id="UP000799437">
    <property type="component" value="Unassembled WGS sequence"/>
</dbReference>
<dbReference type="EMBL" id="ML996575">
    <property type="protein sequence ID" value="KAF2756762.1"/>
    <property type="molecule type" value="Genomic_DNA"/>
</dbReference>
<evidence type="ECO:0000256" key="1">
    <source>
        <dbReference type="SAM" id="MobiDB-lite"/>
    </source>
</evidence>
<evidence type="ECO:0008006" key="6">
    <source>
        <dbReference type="Google" id="ProtNLM"/>
    </source>
</evidence>
<keyword evidence="3" id="KW-0732">Signal</keyword>
<dbReference type="GeneID" id="54490584"/>
<feature type="transmembrane region" description="Helical" evidence="2">
    <location>
        <begin position="169"/>
        <end position="189"/>
    </location>
</feature>
<evidence type="ECO:0000313" key="5">
    <source>
        <dbReference type="Proteomes" id="UP000799437"/>
    </source>
</evidence>
<reference evidence="4" key="1">
    <citation type="journal article" date="2020" name="Stud. Mycol.">
        <title>101 Dothideomycetes genomes: a test case for predicting lifestyles and emergence of pathogens.</title>
        <authorList>
            <person name="Haridas S."/>
            <person name="Albert R."/>
            <person name="Binder M."/>
            <person name="Bloem J."/>
            <person name="Labutti K."/>
            <person name="Salamov A."/>
            <person name="Andreopoulos B."/>
            <person name="Baker S."/>
            <person name="Barry K."/>
            <person name="Bills G."/>
            <person name="Bluhm B."/>
            <person name="Cannon C."/>
            <person name="Castanera R."/>
            <person name="Culley D."/>
            <person name="Daum C."/>
            <person name="Ezra D."/>
            <person name="Gonzalez J."/>
            <person name="Henrissat B."/>
            <person name="Kuo A."/>
            <person name="Liang C."/>
            <person name="Lipzen A."/>
            <person name="Lutzoni F."/>
            <person name="Magnuson J."/>
            <person name="Mondo S."/>
            <person name="Nolan M."/>
            <person name="Ohm R."/>
            <person name="Pangilinan J."/>
            <person name="Park H.-J."/>
            <person name="Ramirez L."/>
            <person name="Alfaro M."/>
            <person name="Sun H."/>
            <person name="Tritt A."/>
            <person name="Yoshinaga Y."/>
            <person name="Zwiers L.-H."/>
            <person name="Turgeon B."/>
            <person name="Goodwin S."/>
            <person name="Spatafora J."/>
            <person name="Crous P."/>
            <person name="Grigoriev I."/>
        </authorList>
    </citation>
    <scope>NUCLEOTIDE SEQUENCE</scope>
    <source>
        <strain evidence="4">CBS 121739</strain>
    </source>
</reference>
<keyword evidence="2" id="KW-0472">Membrane</keyword>
<keyword evidence="2" id="KW-0812">Transmembrane</keyword>
<proteinExistence type="predicted"/>
<name>A0A6A6W1H4_9PEZI</name>
<keyword evidence="5" id="KW-1185">Reference proteome</keyword>
<dbReference type="OrthoDB" id="3792495at2759"/>
<feature type="chain" id="PRO_5025482210" description="GPI anchored protein" evidence="3">
    <location>
        <begin position="17"/>
        <end position="190"/>
    </location>
</feature>
<evidence type="ECO:0000313" key="4">
    <source>
        <dbReference type="EMBL" id="KAF2756762.1"/>
    </source>
</evidence>
<gene>
    <name evidence="4" type="ORF">EJ05DRAFT_539646</name>
</gene>
<evidence type="ECO:0000256" key="2">
    <source>
        <dbReference type="SAM" id="Phobius"/>
    </source>
</evidence>
<evidence type="ECO:0000256" key="3">
    <source>
        <dbReference type="SAM" id="SignalP"/>
    </source>
</evidence>
<dbReference type="AlphaFoldDB" id="A0A6A6W1H4"/>
<organism evidence="4 5">
    <name type="scientific">Pseudovirgaria hyperparasitica</name>
    <dbReference type="NCBI Taxonomy" id="470096"/>
    <lineage>
        <taxon>Eukaryota</taxon>
        <taxon>Fungi</taxon>
        <taxon>Dikarya</taxon>
        <taxon>Ascomycota</taxon>
        <taxon>Pezizomycotina</taxon>
        <taxon>Dothideomycetes</taxon>
        <taxon>Dothideomycetes incertae sedis</taxon>
        <taxon>Acrospermales</taxon>
        <taxon>Acrospermaceae</taxon>
        <taxon>Pseudovirgaria</taxon>
    </lineage>
</organism>